<feature type="transmembrane region" description="Helical" evidence="1">
    <location>
        <begin position="47"/>
        <end position="64"/>
    </location>
</feature>
<dbReference type="RefSeq" id="WP_243306974.1">
    <property type="nucleotide sequence ID" value="NZ_JALGBI010000001.1"/>
</dbReference>
<dbReference type="EMBL" id="JALGBI010000001">
    <property type="protein sequence ID" value="MCJ0764360.1"/>
    <property type="molecule type" value="Genomic_DNA"/>
</dbReference>
<proteinExistence type="predicted"/>
<feature type="transmembrane region" description="Helical" evidence="1">
    <location>
        <begin position="71"/>
        <end position="89"/>
    </location>
</feature>
<keyword evidence="1" id="KW-1133">Transmembrane helix</keyword>
<keyword evidence="3" id="KW-1185">Reference proteome</keyword>
<organism evidence="2 3">
    <name type="scientific">Variovorax terrae</name>
    <dbReference type="NCBI Taxonomy" id="2923278"/>
    <lineage>
        <taxon>Bacteria</taxon>
        <taxon>Pseudomonadati</taxon>
        <taxon>Pseudomonadota</taxon>
        <taxon>Betaproteobacteria</taxon>
        <taxon>Burkholderiales</taxon>
        <taxon>Comamonadaceae</taxon>
        <taxon>Variovorax</taxon>
    </lineage>
</organism>
<comment type="caution">
    <text evidence="2">The sequence shown here is derived from an EMBL/GenBank/DDBJ whole genome shotgun (WGS) entry which is preliminary data.</text>
</comment>
<name>A0A9X2AP09_9BURK</name>
<dbReference type="AlphaFoldDB" id="A0A9X2AP09"/>
<evidence type="ECO:0000313" key="2">
    <source>
        <dbReference type="EMBL" id="MCJ0764360.1"/>
    </source>
</evidence>
<dbReference type="Proteomes" id="UP001139447">
    <property type="component" value="Unassembled WGS sequence"/>
</dbReference>
<protein>
    <submittedName>
        <fullName evidence="2">Uncharacterized protein</fullName>
    </submittedName>
</protein>
<keyword evidence="1" id="KW-0472">Membrane</keyword>
<accession>A0A9X2AP09</accession>
<keyword evidence="1" id="KW-0812">Transmembrane</keyword>
<sequence length="103" mass="11056">MNDLAAFFAGAFLCNSLPHLVCGLKGEPFPTPFAKPRGVGDSSPLVNFLWGFFNLMAGIALATWPPIQVGLNAGFLALIVGVLLIGLHLSRHFGKVRPRQQGR</sequence>
<reference evidence="2" key="1">
    <citation type="submission" date="2022-03" db="EMBL/GenBank/DDBJ databases">
        <authorList>
            <person name="Woo C.Y."/>
        </authorList>
    </citation>
    <scope>NUCLEOTIDE SEQUENCE</scope>
    <source>
        <strain evidence="2">CYS-02</strain>
    </source>
</reference>
<evidence type="ECO:0000313" key="3">
    <source>
        <dbReference type="Proteomes" id="UP001139447"/>
    </source>
</evidence>
<evidence type="ECO:0000256" key="1">
    <source>
        <dbReference type="SAM" id="Phobius"/>
    </source>
</evidence>
<gene>
    <name evidence="2" type="ORF">MMF98_14175</name>
</gene>